<gene>
    <name evidence="3" type="ORF">ALAG00032_LOCUS11187</name>
    <name evidence="4" type="ORF">ALAG00032_LOCUS11188</name>
</gene>
<feature type="signal peptide" evidence="2">
    <location>
        <begin position="1"/>
        <end position="19"/>
    </location>
</feature>
<dbReference type="EMBL" id="HBIJ01016788">
    <property type="protein sequence ID" value="CAE0370409.1"/>
    <property type="molecule type" value="Transcribed_RNA"/>
</dbReference>
<accession>A0A6S8E3D1</accession>
<proteinExistence type="predicted"/>
<reference evidence="4" key="1">
    <citation type="submission" date="2021-01" db="EMBL/GenBank/DDBJ databases">
        <authorList>
            <person name="Corre E."/>
            <person name="Pelletier E."/>
            <person name="Niang G."/>
            <person name="Scheremetjew M."/>
            <person name="Finn R."/>
            <person name="Kale V."/>
            <person name="Holt S."/>
            <person name="Cochrane G."/>
            <person name="Meng A."/>
            <person name="Brown T."/>
            <person name="Cohen L."/>
        </authorList>
    </citation>
    <scope>NUCLEOTIDE SEQUENCE</scope>
    <source>
        <strain evidence="4">CCMP1510</strain>
    </source>
</reference>
<evidence type="ECO:0000256" key="2">
    <source>
        <dbReference type="SAM" id="SignalP"/>
    </source>
</evidence>
<sequence length="506" mass="57443">MKVLYLLYLVFGQCPLVRSHDEWFNPILLDSLDSSLYLRTIWRNLCKNPEVDGVRCQPSTLDQQPALKIGAIFRSAREEGKESERNMPSAQELQLLKSVRLLRIVSEYNTSSRYFGLISNLKGEDSSVPPGLYFQARESRIGNHDKSGTALIQTLFYVPQTVLYYPGTPSLISLGSFVEDWRPAHNLNVISFMQNNTRHLVGIGGVNIRGNTFSEMDAYQTTSLANLLSGVWRHIPRNELRQSSTLLTDNRKIAFDGNLEGCFDRRAKHHHGEVCQFDGKHSLVRHANVFSSDTNHHYYVYSRTNLATRGGRFVQVARSMNDDVLGKWDGFKLITIQRFNMNTTRTRGRAYSGNIYYPSVKHNPLDNRTLIGLFPVMEQLADGKRTSGYIGAALSCDGVNFSPMTKLVKVPRTSYGRTYDMPVDGFAQDSSGRIFLFIQRNVPGVIKERYFQPTCIAQYEIDEVMLRQWTETAVEHLPSCKASAANDPWHAPDTESCTRSHCEDEI</sequence>
<feature type="compositionally biased region" description="Basic and acidic residues" evidence="1">
    <location>
        <begin position="490"/>
        <end position="506"/>
    </location>
</feature>
<evidence type="ECO:0000256" key="1">
    <source>
        <dbReference type="SAM" id="MobiDB-lite"/>
    </source>
</evidence>
<feature type="region of interest" description="Disordered" evidence="1">
    <location>
        <begin position="485"/>
        <end position="506"/>
    </location>
</feature>
<dbReference type="EMBL" id="HBIJ01016798">
    <property type="protein sequence ID" value="CAE0370410.1"/>
    <property type="molecule type" value="Transcribed_RNA"/>
</dbReference>
<name>A0A6S8E3D1_9STRA</name>
<dbReference type="AlphaFoldDB" id="A0A6S8E3D1"/>
<evidence type="ECO:0000313" key="3">
    <source>
        <dbReference type="EMBL" id="CAE0370409.1"/>
    </source>
</evidence>
<evidence type="ECO:0000313" key="4">
    <source>
        <dbReference type="EMBL" id="CAE0370410.1"/>
    </source>
</evidence>
<feature type="chain" id="PRO_5036191396" evidence="2">
    <location>
        <begin position="20"/>
        <end position="506"/>
    </location>
</feature>
<protein>
    <submittedName>
        <fullName evidence="4">Uncharacterized protein</fullName>
    </submittedName>
</protein>
<organism evidence="4">
    <name type="scientific">Aureoumbra lagunensis</name>
    <dbReference type="NCBI Taxonomy" id="44058"/>
    <lineage>
        <taxon>Eukaryota</taxon>
        <taxon>Sar</taxon>
        <taxon>Stramenopiles</taxon>
        <taxon>Ochrophyta</taxon>
        <taxon>Pelagophyceae</taxon>
        <taxon>Pelagomonadales</taxon>
        <taxon>Aureoumbra</taxon>
    </lineage>
</organism>
<keyword evidence="2" id="KW-0732">Signal</keyword>